<comment type="caution">
    <text evidence="1">The sequence shown here is derived from an EMBL/GenBank/DDBJ whole genome shotgun (WGS) entry which is preliminary data.</text>
</comment>
<dbReference type="PANTHER" id="PTHR48098:SF6">
    <property type="entry name" value="FERRI-BACILLIBACTIN ESTERASE BESA"/>
    <property type="match status" value="1"/>
</dbReference>
<sequence length="303" mass="34651">MAEQFTKGGQEGWFHDRGYWGGFFHTYDNFQVGREWDKPRKVHIFLPRNYEISQERYPVIYMNDGDTAFFPGGAYQKTWNVAEILTRLYLSNQIRKVIVVAICPLNRDYEYTHAPVKGSDWGGLDNYSSYLAESVKGFIDANYRTLADAETSLVLGSSHGGLAAFYTAIKHPNRFRCVAAFSPSFWVGIDSAMDASLFEFAGSFFGTLESSALLFEASKTLNNPDKRLKIYLDWGLVREGGFHNSFIEERATARGREMRDILVKDFGYRENENLFVVEDPTGEHTEESWSSRMENALKIFFGI</sequence>
<dbReference type="SUPFAM" id="SSF53474">
    <property type="entry name" value="alpha/beta-Hydrolases"/>
    <property type="match status" value="1"/>
</dbReference>
<reference evidence="1 2" key="1">
    <citation type="submission" date="2016-11" db="EMBL/GenBank/DDBJ databases">
        <title>Draft Genome Sequences of Nine Cyanobacterial Strains from Diverse Habitats.</title>
        <authorList>
            <person name="Zhu T."/>
            <person name="Hou S."/>
            <person name="Lu X."/>
            <person name="Hess W.R."/>
        </authorList>
    </citation>
    <scope>NUCLEOTIDE SEQUENCE [LARGE SCALE GENOMIC DNA]</scope>
    <source>
        <strain evidence="1 2">NIES-593</strain>
    </source>
</reference>
<dbReference type="Pfam" id="PF00756">
    <property type="entry name" value="Esterase"/>
    <property type="match status" value="1"/>
</dbReference>
<dbReference type="EMBL" id="MRCB01000008">
    <property type="protein sequence ID" value="OKH23755.1"/>
    <property type="molecule type" value="Genomic_DNA"/>
</dbReference>
<dbReference type="OrthoDB" id="9784036at2"/>
<gene>
    <name evidence="1" type="ORF">NIES593_08825</name>
</gene>
<proteinExistence type="predicted"/>
<evidence type="ECO:0000313" key="2">
    <source>
        <dbReference type="Proteomes" id="UP000186868"/>
    </source>
</evidence>
<dbReference type="STRING" id="1921803.NIES593_08825"/>
<dbReference type="RefSeq" id="WP_073599229.1">
    <property type="nucleotide sequence ID" value="NZ_MRCB01000008.1"/>
</dbReference>
<keyword evidence="2" id="KW-1185">Reference proteome</keyword>
<dbReference type="AlphaFoldDB" id="A0A1U7HJN7"/>
<evidence type="ECO:0000313" key="1">
    <source>
        <dbReference type="EMBL" id="OKH23755.1"/>
    </source>
</evidence>
<dbReference type="PANTHER" id="PTHR48098">
    <property type="entry name" value="ENTEROCHELIN ESTERASE-RELATED"/>
    <property type="match status" value="1"/>
</dbReference>
<dbReference type="InterPro" id="IPR050583">
    <property type="entry name" value="Mycobacterial_A85_antigen"/>
</dbReference>
<name>A0A1U7HJN7_9CYAN</name>
<dbReference type="InterPro" id="IPR029058">
    <property type="entry name" value="AB_hydrolase_fold"/>
</dbReference>
<protein>
    <submittedName>
        <fullName evidence="1">Esterase</fullName>
    </submittedName>
</protein>
<dbReference type="Proteomes" id="UP000186868">
    <property type="component" value="Unassembled WGS sequence"/>
</dbReference>
<dbReference type="Gene3D" id="3.40.50.1820">
    <property type="entry name" value="alpha/beta hydrolase"/>
    <property type="match status" value="1"/>
</dbReference>
<dbReference type="InterPro" id="IPR000801">
    <property type="entry name" value="Esterase-like"/>
</dbReference>
<organism evidence="1 2">
    <name type="scientific">Hydrococcus rivularis NIES-593</name>
    <dbReference type="NCBI Taxonomy" id="1921803"/>
    <lineage>
        <taxon>Bacteria</taxon>
        <taxon>Bacillati</taxon>
        <taxon>Cyanobacteriota</taxon>
        <taxon>Cyanophyceae</taxon>
        <taxon>Pleurocapsales</taxon>
        <taxon>Hydrococcaceae</taxon>
        <taxon>Hydrococcus</taxon>
    </lineage>
</organism>
<accession>A0A1U7HJN7</accession>